<name>A0A366HFQ8_9BACT</name>
<gene>
    <name evidence="1" type="ORF">DES53_108221</name>
</gene>
<organism evidence="1 2">
    <name type="scientific">Roseimicrobium gellanilyticum</name>
    <dbReference type="NCBI Taxonomy" id="748857"/>
    <lineage>
        <taxon>Bacteria</taxon>
        <taxon>Pseudomonadati</taxon>
        <taxon>Verrucomicrobiota</taxon>
        <taxon>Verrucomicrobiia</taxon>
        <taxon>Verrucomicrobiales</taxon>
        <taxon>Verrucomicrobiaceae</taxon>
        <taxon>Roseimicrobium</taxon>
    </lineage>
</organism>
<dbReference type="Proteomes" id="UP000253426">
    <property type="component" value="Unassembled WGS sequence"/>
</dbReference>
<protein>
    <submittedName>
        <fullName evidence="1">Uncharacterized protein</fullName>
    </submittedName>
</protein>
<reference evidence="1 2" key="1">
    <citation type="submission" date="2018-06" db="EMBL/GenBank/DDBJ databases">
        <title>Genomic Encyclopedia of Type Strains, Phase IV (KMG-IV): sequencing the most valuable type-strain genomes for metagenomic binning, comparative biology and taxonomic classification.</title>
        <authorList>
            <person name="Goeker M."/>
        </authorList>
    </citation>
    <scope>NUCLEOTIDE SEQUENCE [LARGE SCALE GENOMIC DNA]</scope>
    <source>
        <strain evidence="1 2">DSM 25532</strain>
    </source>
</reference>
<dbReference type="EMBL" id="QNRR01000008">
    <property type="protein sequence ID" value="RBP40514.1"/>
    <property type="molecule type" value="Genomic_DNA"/>
</dbReference>
<comment type="caution">
    <text evidence="1">The sequence shown here is derived from an EMBL/GenBank/DDBJ whole genome shotgun (WGS) entry which is preliminary data.</text>
</comment>
<proteinExistence type="predicted"/>
<evidence type="ECO:0000313" key="1">
    <source>
        <dbReference type="EMBL" id="RBP40514.1"/>
    </source>
</evidence>
<keyword evidence="2" id="KW-1185">Reference proteome</keyword>
<accession>A0A366HFQ8</accession>
<evidence type="ECO:0000313" key="2">
    <source>
        <dbReference type="Proteomes" id="UP000253426"/>
    </source>
</evidence>
<sequence length="78" mass="8756">MWKDLCQLMKVFRVILNSFGSTFVEADTYEQGTSVRFYRAGHVTAEYLASAVKSVEETGIAPQGQLFSTSPLFRESRA</sequence>
<dbReference type="AlphaFoldDB" id="A0A366HFQ8"/>